<proteinExistence type="predicted"/>
<dbReference type="NCBIfam" id="TIGR01764">
    <property type="entry name" value="excise"/>
    <property type="match status" value="1"/>
</dbReference>
<gene>
    <name evidence="2" type="ORF">J8J21_21865</name>
</gene>
<comment type="caution">
    <text evidence="2">The sequence shown here is derived from an EMBL/GenBank/DDBJ whole genome shotgun (WGS) entry which is preliminary data.</text>
</comment>
<dbReference type="RefSeq" id="WP_209925431.1">
    <property type="nucleotide sequence ID" value="NZ_JAGIZI010000435.1"/>
</dbReference>
<dbReference type="InterPro" id="IPR009061">
    <property type="entry name" value="DNA-bd_dom_put_sf"/>
</dbReference>
<dbReference type="SUPFAM" id="SSF46955">
    <property type="entry name" value="Putative DNA-binding domain"/>
    <property type="match status" value="1"/>
</dbReference>
<dbReference type="Proteomes" id="UP000671119">
    <property type="component" value="Unassembled WGS sequence"/>
</dbReference>
<dbReference type="Pfam" id="PF12728">
    <property type="entry name" value="HTH_17"/>
    <property type="match status" value="1"/>
</dbReference>
<evidence type="ECO:0000259" key="1">
    <source>
        <dbReference type="Pfam" id="PF12728"/>
    </source>
</evidence>
<reference evidence="2 3" key="1">
    <citation type="submission" date="2021-03" db="EMBL/GenBank/DDBJ databases">
        <title>Whole Genome Sequencing of Mycobacterium tuberculosis clinical isolates from Arunachal Pradesh, India.</title>
        <authorList>
            <person name="Singh S."/>
            <person name="Mudliar S.R."/>
            <person name="Kulsum U."/>
            <person name="Rufai S.B."/>
            <person name="Singh P.K."/>
            <person name="Umpo M."/>
            <person name="Nyori M."/>
        </authorList>
    </citation>
    <scope>NUCLEOTIDE SEQUENCE [LARGE SCALE GENOMIC DNA]</scope>
    <source>
        <strain evidence="2 3">OMICS/BPL/0142/20/SP</strain>
    </source>
</reference>
<name>A0ABD4Q7X9_MYCTX</name>
<accession>A0ABD4Q7X9</accession>
<dbReference type="InterPro" id="IPR041657">
    <property type="entry name" value="HTH_17"/>
</dbReference>
<feature type="non-terminal residue" evidence="2">
    <location>
        <position position="62"/>
    </location>
</feature>
<organism evidence="2 3">
    <name type="scientific">Mycobacterium tuberculosis</name>
    <dbReference type="NCBI Taxonomy" id="1773"/>
    <lineage>
        <taxon>Bacteria</taxon>
        <taxon>Bacillati</taxon>
        <taxon>Actinomycetota</taxon>
        <taxon>Actinomycetes</taxon>
        <taxon>Mycobacteriales</taxon>
        <taxon>Mycobacteriaceae</taxon>
        <taxon>Mycobacterium</taxon>
        <taxon>Mycobacterium tuberculosis complex</taxon>
    </lineage>
</organism>
<evidence type="ECO:0000313" key="2">
    <source>
        <dbReference type="EMBL" id="MBP0685694.1"/>
    </source>
</evidence>
<dbReference type="EMBL" id="JAGIZI010000435">
    <property type="protein sequence ID" value="MBP0685694.1"/>
    <property type="molecule type" value="Genomic_DNA"/>
</dbReference>
<protein>
    <submittedName>
        <fullName evidence="2">Helix-turn-helix domain-containing protein</fullName>
    </submittedName>
</protein>
<dbReference type="AlphaFoldDB" id="A0ABD4Q7X9"/>
<sequence>MEPDRWYTKTQVAEYLNMSTKTVERRIADGHIVASKFGQAVRINGRSVLEYVERMRVEPSDA</sequence>
<feature type="domain" description="Helix-turn-helix" evidence="1">
    <location>
        <begin position="6"/>
        <end position="55"/>
    </location>
</feature>
<evidence type="ECO:0000313" key="3">
    <source>
        <dbReference type="Proteomes" id="UP000671119"/>
    </source>
</evidence>
<dbReference type="InterPro" id="IPR010093">
    <property type="entry name" value="SinI_DNA-bd"/>
</dbReference>